<name>A0A197JDJ2_9FUNG</name>
<reference evidence="2 3" key="1">
    <citation type="submission" date="2016-05" db="EMBL/GenBank/DDBJ databases">
        <title>Genome sequencing reveals origins of a unique bacterial endosymbiosis in the earliest lineages of terrestrial Fungi.</title>
        <authorList>
            <consortium name="DOE Joint Genome Institute"/>
            <person name="Uehling J."/>
            <person name="Gryganskyi A."/>
            <person name="Hameed K."/>
            <person name="Tschaplinski T."/>
            <person name="Misztal P."/>
            <person name="Wu S."/>
            <person name="Desiro A."/>
            <person name="Vande Pol N."/>
            <person name="Du Z.-Y."/>
            <person name="Zienkiewicz A."/>
            <person name="Zienkiewicz K."/>
            <person name="Morin E."/>
            <person name="Tisserant E."/>
            <person name="Splivallo R."/>
            <person name="Hainaut M."/>
            <person name="Henrissat B."/>
            <person name="Ohm R."/>
            <person name="Kuo A."/>
            <person name="Yan J."/>
            <person name="Lipzen A."/>
            <person name="Nolan M."/>
            <person name="Labutti K."/>
            <person name="Barry K."/>
            <person name="Goldstein A."/>
            <person name="Labbe J."/>
            <person name="Schadt C."/>
            <person name="Tuskan G."/>
            <person name="Grigoriev I."/>
            <person name="Martin F."/>
            <person name="Vilgalys R."/>
            <person name="Bonito G."/>
        </authorList>
    </citation>
    <scope>NUCLEOTIDE SEQUENCE [LARGE SCALE GENOMIC DNA]</scope>
    <source>
        <strain evidence="2 3">AG-77</strain>
    </source>
</reference>
<feature type="compositionally biased region" description="Basic and acidic residues" evidence="1">
    <location>
        <begin position="14"/>
        <end position="39"/>
    </location>
</feature>
<protein>
    <submittedName>
        <fullName evidence="2">Uncharacterized protein</fullName>
    </submittedName>
</protein>
<dbReference type="Proteomes" id="UP000078512">
    <property type="component" value="Unassembled WGS sequence"/>
</dbReference>
<sequence length="66" mass="7799">MSDGQAHIRRVRQAKKDGREEQKPSSEKKEKERKAQENKRKGKRGYCWSGLRCRMNKNKRVGNRGI</sequence>
<dbReference type="EMBL" id="KV442127">
    <property type="protein sequence ID" value="OAQ23185.1"/>
    <property type="molecule type" value="Genomic_DNA"/>
</dbReference>
<evidence type="ECO:0000313" key="3">
    <source>
        <dbReference type="Proteomes" id="UP000078512"/>
    </source>
</evidence>
<feature type="region of interest" description="Disordered" evidence="1">
    <location>
        <begin position="1"/>
        <end position="43"/>
    </location>
</feature>
<dbReference type="AlphaFoldDB" id="A0A197JDJ2"/>
<proteinExistence type="predicted"/>
<accession>A0A197JDJ2</accession>
<organism evidence="2 3">
    <name type="scientific">Linnemannia elongata AG-77</name>
    <dbReference type="NCBI Taxonomy" id="1314771"/>
    <lineage>
        <taxon>Eukaryota</taxon>
        <taxon>Fungi</taxon>
        <taxon>Fungi incertae sedis</taxon>
        <taxon>Mucoromycota</taxon>
        <taxon>Mortierellomycotina</taxon>
        <taxon>Mortierellomycetes</taxon>
        <taxon>Mortierellales</taxon>
        <taxon>Mortierellaceae</taxon>
        <taxon>Linnemannia</taxon>
    </lineage>
</organism>
<evidence type="ECO:0000256" key="1">
    <source>
        <dbReference type="SAM" id="MobiDB-lite"/>
    </source>
</evidence>
<gene>
    <name evidence="2" type="ORF">K457DRAFT_142941</name>
</gene>
<evidence type="ECO:0000313" key="2">
    <source>
        <dbReference type="EMBL" id="OAQ23185.1"/>
    </source>
</evidence>
<keyword evidence="3" id="KW-1185">Reference proteome</keyword>